<evidence type="ECO:0000256" key="1">
    <source>
        <dbReference type="ARBA" id="ARBA00004141"/>
    </source>
</evidence>
<feature type="transmembrane region" description="Helical" evidence="5">
    <location>
        <begin position="187"/>
        <end position="211"/>
    </location>
</feature>
<dbReference type="CDD" id="cd06261">
    <property type="entry name" value="TM_PBP2"/>
    <property type="match status" value="1"/>
</dbReference>
<dbReference type="Gene3D" id="1.10.3720.10">
    <property type="entry name" value="MetI-like"/>
    <property type="match status" value="1"/>
</dbReference>
<dbReference type="GO" id="GO:0055085">
    <property type="term" value="P:transmembrane transport"/>
    <property type="evidence" value="ECO:0007669"/>
    <property type="project" value="InterPro"/>
</dbReference>
<dbReference type="InterPro" id="IPR011013">
    <property type="entry name" value="Gal_mutarotase_sf_dom"/>
</dbReference>
<evidence type="ECO:0000256" key="2">
    <source>
        <dbReference type="ARBA" id="ARBA00022692"/>
    </source>
</evidence>
<evidence type="ECO:0000256" key="4">
    <source>
        <dbReference type="ARBA" id="ARBA00023136"/>
    </source>
</evidence>
<evidence type="ECO:0000256" key="3">
    <source>
        <dbReference type="ARBA" id="ARBA00022989"/>
    </source>
</evidence>
<evidence type="ECO:0000313" key="7">
    <source>
        <dbReference type="EMBL" id="KAF4326282.1"/>
    </source>
</evidence>
<accession>A0A8J4SEE0</accession>
<dbReference type="InterPro" id="IPR000515">
    <property type="entry name" value="MetI-like"/>
</dbReference>
<dbReference type="Proteomes" id="UP000702964">
    <property type="component" value="Unassembled WGS sequence"/>
</dbReference>
<comment type="caution">
    <text evidence="7">The sequence shown here is derived from an EMBL/GenBank/DDBJ whole genome shotgun (WGS) entry which is preliminary data.</text>
</comment>
<sequence>MEKALRELEFASVLVSAQIADHVGQDAMDEIASSTEVVPGMRDSGFQVSADERVVENDTFIVRFDRNGAIISIRDKAEGREVIPQGYPGNALRVYHDEGDAWDFSHDYSAHTAAHIQTPKQIVRSISSPTRYIRIKAIMFRLRSIEEVAFRDYNFIGGFTGSPWAGLKYFEQFFNYYQSGDIIRNTIIISLMKLLIGFPMPIILALLLNEVRMIKFKKTVQTLSYLPYFVSWIVVVTLMQRLLTPYGGPVNDLLGSFGAESIQFLNNPTWFYQMIVGSDIWKNIGWNSIIFMAAIAGIDQQLYEAAKMDGAGRFRQMWHISLPGIRNVAIILFILAVGSLMSAGYEQLLLLNGPATASLGSVLDVHAINSGIREGRLSYAAAVGLFQSVIALILVVTVNRIARKVSDVSLF</sequence>
<protein>
    <recommendedName>
        <fullName evidence="6">ABC transmembrane type-1 domain-containing protein</fullName>
    </recommendedName>
</protein>
<reference evidence="7" key="1">
    <citation type="journal article" date="2015" name="Genom Data">
        <title>Draft genome sequences of Phytophthora kernoviae and Phytophthora ramorum lineage EU2 from Scotland.</title>
        <authorList>
            <person name="Sambles C."/>
            <person name="Schlenzig A."/>
            <person name="O'Neill P."/>
            <person name="Grant M."/>
            <person name="Studholme D.J."/>
        </authorList>
    </citation>
    <scope>NUCLEOTIDE SEQUENCE</scope>
    <source>
        <strain evidence="7">00238/432</strain>
    </source>
</reference>
<gene>
    <name evidence="7" type="ORF">G195_000299</name>
</gene>
<feature type="transmembrane region" description="Helical" evidence="5">
    <location>
        <begin position="284"/>
        <end position="303"/>
    </location>
</feature>
<dbReference type="Pfam" id="PF00528">
    <property type="entry name" value="BPD_transp_1"/>
    <property type="match status" value="1"/>
</dbReference>
<dbReference type="SUPFAM" id="SSF161098">
    <property type="entry name" value="MetI-like"/>
    <property type="match status" value="1"/>
</dbReference>
<dbReference type="AlphaFoldDB" id="A0A8J4SEE0"/>
<reference evidence="7" key="2">
    <citation type="submission" date="2020-02" db="EMBL/GenBank/DDBJ databases">
        <authorList>
            <person name="Studholme D.J."/>
        </authorList>
    </citation>
    <scope>NUCLEOTIDE SEQUENCE</scope>
    <source>
        <strain evidence="7">00238/432</strain>
    </source>
</reference>
<dbReference type="EMBL" id="AOFI03000001">
    <property type="protein sequence ID" value="KAF4326282.1"/>
    <property type="molecule type" value="Genomic_DNA"/>
</dbReference>
<dbReference type="GO" id="GO:0004559">
    <property type="term" value="F:alpha-mannosidase activity"/>
    <property type="evidence" value="ECO:0007669"/>
    <property type="project" value="InterPro"/>
</dbReference>
<keyword evidence="2 5" id="KW-0812">Transmembrane</keyword>
<name>A0A8J4SEE0_9STRA</name>
<feature type="transmembrane region" description="Helical" evidence="5">
    <location>
        <begin position="379"/>
        <end position="402"/>
    </location>
</feature>
<dbReference type="PANTHER" id="PTHR43496:SF1">
    <property type="entry name" value="POLYGALACTURONAN_RHAMNOGALACTURONAN TRANSPORT SYSTEM PERMEASE PROTEIN YTEP"/>
    <property type="match status" value="1"/>
</dbReference>
<dbReference type="GO" id="GO:0006013">
    <property type="term" value="P:mannose metabolic process"/>
    <property type="evidence" value="ECO:0007669"/>
    <property type="project" value="InterPro"/>
</dbReference>
<dbReference type="InterPro" id="IPR035906">
    <property type="entry name" value="MetI-like_sf"/>
</dbReference>
<dbReference type="SUPFAM" id="SSF74650">
    <property type="entry name" value="Galactose mutarotase-like"/>
    <property type="match status" value="1"/>
</dbReference>
<dbReference type="Pfam" id="PF07748">
    <property type="entry name" value="Glyco_hydro_38C"/>
    <property type="match status" value="1"/>
</dbReference>
<organism evidence="7 8">
    <name type="scientific">Phytophthora kernoviae 00238/432</name>
    <dbReference type="NCBI Taxonomy" id="1284355"/>
    <lineage>
        <taxon>Eukaryota</taxon>
        <taxon>Sar</taxon>
        <taxon>Stramenopiles</taxon>
        <taxon>Oomycota</taxon>
        <taxon>Peronosporomycetes</taxon>
        <taxon>Peronosporales</taxon>
        <taxon>Peronosporaceae</taxon>
        <taxon>Phytophthora</taxon>
    </lineage>
</organism>
<comment type="subcellular location">
    <subcellularLocation>
        <location evidence="1">Membrane</location>
        <topology evidence="1">Multi-pass membrane protein</topology>
    </subcellularLocation>
</comment>
<dbReference type="Gene3D" id="2.70.98.30">
    <property type="entry name" value="Golgi alpha-mannosidase II, domain 4"/>
    <property type="match status" value="1"/>
</dbReference>
<dbReference type="PANTHER" id="PTHR43496">
    <property type="entry name" value="PROTEIN LPLB"/>
    <property type="match status" value="1"/>
</dbReference>
<keyword evidence="3 5" id="KW-1133">Transmembrane helix</keyword>
<feature type="transmembrane region" description="Helical" evidence="5">
    <location>
        <begin position="324"/>
        <end position="345"/>
    </location>
</feature>
<dbReference type="GO" id="GO:0030246">
    <property type="term" value="F:carbohydrate binding"/>
    <property type="evidence" value="ECO:0007669"/>
    <property type="project" value="InterPro"/>
</dbReference>
<keyword evidence="4 5" id="KW-0472">Membrane</keyword>
<dbReference type="PROSITE" id="PS50928">
    <property type="entry name" value="ABC_TM1"/>
    <property type="match status" value="1"/>
</dbReference>
<evidence type="ECO:0000259" key="6">
    <source>
        <dbReference type="PROSITE" id="PS50928"/>
    </source>
</evidence>
<evidence type="ECO:0000256" key="5">
    <source>
        <dbReference type="SAM" id="Phobius"/>
    </source>
</evidence>
<feature type="transmembrane region" description="Helical" evidence="5">
    <location>
        <begin position="223"/>
        <end position="243"/>
    </location>
</feature>
<feature type="domain" description="ABC transmembrane type-1" evidence="6">
    <location>
        <begin position="183"/>
        <end position="398"/>
    </location>
</feature>
<dbReference type="InterPro" id="IPR011682">
    <property type="entry name" value="Glyco_hydro_38_C"/>
</dbReference>
<evidence type="ECO:0000313" key="8">
    <source>
        <dbReference type="Proteomes" id="UP000702964"/>
    </source>
</evidence>
<proteinExistence type="predicted"/>
<dbReference type="GO" id="GO:0016020">
    <property type="term" value="C:membrane"/>
    <property type="evidence" value="ECO:0007669"/>
    <property type="project" value="UniProtKB-SubCell"/>
</dbReference>